<evidence type="ECO:0000256" key="16">
    <source>
        <dbReference type="HAMAP-Rule" id="MF_02080"/>
    </source>
</evidence>
<dbReference type="OrthoDB" id="9789078at2"/>
<evidence type="ECO:0000256" key="14">
    <source>
        <dbReference type="ARBA" id="ARBA00023306"/>
    </source>
</evidence>
<keyword evidence="15 16" id="KW-0961">Cell wall biogenesis/degradation</keyword>
<dbReference type="InterPro" id="IPR005311">
    <property type="entry name" value="PBP_dimer"/>
</dbReference>
<dbReference type="SUPFAM" id="SSF56519">
    <property type="entry name" value="Penicillin binding protein dimerisation domain"/>
    <property type="match status" value="1"/>
</dbReference>
<comment type="caution">
    <text evidence="16">Lacks conserved residue(s) required for the propagation of feature annotation.</text>
</comment>
<dbReference type="EMBL" id="CYHF01000003">
    <property type="protein sequence ID" value="CUA95765.1"/>
    <property type="molecule type" value="Genomic_DNA"/>
</dbReference>
<comment type="subcellular location">
    <subcellularLocation>
        <location evidence="1">Membrane</location>
    </subcellularLocation>
</comment>
<dbReference type="GO" id="GO:0009002">
    <property type="term" value="F:serine-type D-Ala-D-Ala carboxypeptidase activity"/>
    <property type="evidence" value="ECO:0007669"/>
    <property type="project" value="UniProtKB-UniRule"/>
</dbReference>
<evidence type="ECO:0000256" key="4">
    <source>
        <dbReference type="ARBA" id="ARBA00022618"/>
    </source>
</evidence>
<keyword evidence="12 16" id="KW-0472">Membrane</keyword>
<keyword evidence="11 16" id="KW-1133">Transmembrane helix</keyword>
<dbReference type="EC" id="3.4.16.4" evidence="16"/>
<dbReference type="STRING" id="339866.GCA_001418255_01123"/>
<evidence type="ECO:0000256" key="7">
    <source>
        <dbReference type="ARBA" id="ARBA00022692"/>
    </source>
</evidence>
<keyword evidence="13 16" id="KW-0717">Septation</keyword>
<keyword evidence="9 16" id="KW-0133">Cell shape</keyword>
<keyword evidence="20" id="KW-1185">Reference proteome</keyword>
<dbReference type="GO" id="GO:0008955">
    <property type="term" value="F:peptidoglycan glycosyltransferase activity"/>
    <property type="evidence" value="ECO:0007669"/>
    <property type="project" value="InterPro"/>
</dbReference>
<dbReference type="PANTHER" id="PTHR30627:SF1">
    <property type="entry name" value="PEPTIDOGLYCAN D,D-TRANSPEPTIDASE FTSI"/>
    <property type="match status" value="1"/>
</dbReference>
<evidence type="ECO:0000256" key="11">
    <source>
        <dbReference type="ARBA" id="ARBA00022989"/>
    </source>
</evidence>
<evidence type="ECO:0000259" key="17">
    <source>
        <dbReference type="Pfam" id="PF00905"/>
    </source>
</evidence>
<dbReference type="GO" id="GO:0005886">
    <property type="term" value="C:plasma membrane"/>
    <property type="evidence" value="ECO:0007669"/>
    <property type="project" value="UniProtKB-UniRule"/>
</dbReference>
<evidence type="ECO:0000259" key="18">
    <source>
        <dbReference type="Pfam" id="PF03717"/>
    </source>
</evidence>
<dbReference type="Gene3D" id="3.40.710.10">
    <property type="entry name" value="DD-peptidase/beta-lactamase superfamily"/>
    <property type="match status" value="1"/>
</dbReference>
<evidence type="ECO:0000256" key="6">
    <source>
        <dbReference type="ARBA" id="ARBA00022670"/>
    </source>
</evidence>
<keyword evidence="7 16" id="KW-0812">Transmembrane</keyword>
<dbReference type="GO" id="GO:0008658">
    <property type="term" value="F:penicillin binding"/>
    <property type="evidence" value="ECO:0007669"/>
    <property type="project" value="InterPro"/>
</dbReference>
<evidence type="ECO:0000256" key="2">
    <source>
        <dbReference type="ARBA" id="ARBA00022475"/>
    </source>
</evidence>
<keyword evidence="14 16" id="KW-0131">Cell cycle</keyword>
<feature type="transmembrane region" description="Helical" evidence="16">
    <location>
        <begin position="31"/>
        <end position="50"/>
    </location>
</feature>
<keyword evidence="3 16" id="KW-0997">Cell inner membrane</keyword>
<sequence>MKNPALRPHVPAASYGKSPLLNVKLPPGRAWLVKGLLFAAFAALALRAFWVQVWTTQFYQNQGELRFVRTIELPAMRGRILDRNGNILASSIPAKTIWADPTQVESDNGKVQELARLLGLNAETLKRRLDSDKQFVYLKRQVDIDIAKQVKALGIKGIYESPSYKRYYPEGSAAAQLIGFANIEGQGQDGMELALQSRLAGHPGVRKVVKDRLGNVIEDVSGGVPPVDGQDVRLSIDSKIQYLTYQALKQAVVDNKAKNGSAVVIDAKTGEILAMANYPSFDPNSRRNMTESDIRNYAVTDAFEPGSVLKPITLSAALQAGIVTPTTVFHTAPGCQQFYGANICDDENNGDIEMPQVIQYSSNVATSQVVSKMPAQVQWDMYTAVGFGQRPQIEFPGATSGLMRPMKRWRPIDRITMGFGYGLGISTLQLAHAYLIFADRGRIFPVTLFKHDQAPEGVQVVSPTVAREMRGMLALVTQPGGTAPAAAVPGYSTGGKTGTAWIAKDGRYDKKLFRAQFVGLAPINHPVLVMAVSVDQPSAGKHFGGQVSAPVFGAVVPQALRILGVQPDLPVKPDLVPAQTAQALQLPAGRAVKGGA</sequence>
<dbReference type="InterPro" id="IPR037532">
    <property type="entry name" value="FtsI_transpept"/>
</dbReference>
<dbReference type="InterPro" id="IPR036138">
    <property type="entry name" value="PBP_dimer_sf"/>
</dbReference>
<dbReference type="GO" id="GO:0009252">
    <property type="term" value="P:peptidoglycan biosynthetic process"/>
    <property type="evidence" value="ECO:0007669"/>
    <property type="project" value="UniProtKB-UniRule"/>
</dbReference>
<keyword evidence="2 16" id="KW-1003">Cell membrane</keyword>
<keyword evidence="10 16" id="KW-0573">Peptidoglycan synthesis</keyword>
<dbReference type="GO" id="GO:0071555">
    <property type="term" value="P:cell wall organization"/>
    <property type="evidence" value="ECO:0007669"/>
    <property type="project" value="UniProtKB-KW"/>
</dbReference>
<evidence type="ECO:0000256" key="15">
    <source>
        <dbReference type="ARBA" id="ARBA00023316"/>
    </source>
</evidence>
<dbReference type="HAMAP" id="MF_02080">
    <property type="entry name" value="FtsI_transpept"/>
    <property type="match status" value="1"/>
</dbReference>
<dbReference type="GO" id="GO:0000917">
    <property type="term" value="P:division septum assembly"/>
    <property type="evidence" value="ECO:0007669"/>
    <property type="project" value="UniProtKB-KW"/>
</dbReference>
<dbReference type="Pfam" id="PF03717">
    <property type="entry name" value="PBP_dimer"/>
    <property type="match status" value="1"/>
</dbReference>
<evidence type="ECO:0000256" key="9">
    <source>
        <dbReference type="ARBA" id="ARBA00022960"/>
    </source>
</evidence>
<comment type="similarity">
    <text evidence="16">Belongs to the transpeptidase family. FtsI subfamily.</text>
</comment>
<organism evidence="19 20">
    <name type="scientific">Thiomonas bhubaneswarensis</name>
    <dbReference type="NCBI Taxonomy" id="339866"/>
    <lineage>
        <taxon>Bacteria</taxon>
        <taxon>Pseudomonadati</taxon>
        <taxon>Pseudomonadota</taxon>
        <taxon>Betaproteobacteria</taxon>
        <taxon>Burkholderiales</taxon>
        <taxon>Thiomonas</taxon>
    </lineage>
</organism>
<dbReference type="SUPFAM" id="SSF56601">
    <property type="entry name" value="beta-lactamase/transpeptidase-like"/>
    <property type="match status" value="1"/>
</dbReference>
<feature type="domain" description="Penicillin-binding protein transpeptidase" evidence="17">
    <location>
        <begin position="260"/>
        <end position="555"/>
    </location>
</feature>
<evidence type="ECO:0000256" key="12">
    <source>
        <dbReference type="ARBA" id="ARBA00023136"/>
    </source>
</evidence>
<evidence type="ECO:0000256" key="13">
    <source>
        <dbReference type="ARBA" id="ARBA00023210"/>
    </source>
</evidence>
<protein>
    <recommendedName>
        <fullName evidence="16">Peptidoglycan D,D-transpeptidase FtsI</fullName>
        <ecNumber evidence="16">3.4.16.4</ecNumber>
    </recommendedName>
    <alternativeName>
        <fullName evidence="16">Penicillin-binding protein 3</fullName>
        <shortName evidence="16">PBP-3</shortName>
    </alternativeName>
</protein>
<dbReference type="GO" id="GO:0006508">
    <property type="term" value="P:proteolysis"/>
    <property type="evidence" value="ECO:0007669"/>
    <property type="project" value="UniProtKB-KW"/>
</dbReference>
<feature type="domain" description="Penicillin-binding protein dimerisation" evidence="18">
    <location>
        <begin position="73"/>
        <end position="219"/>
    </location>
</feature>
<evidence type="ECO:0000313" key="19">
    <source>
        <dbReference type="EMBL" id="CUA95765.1"/>
    </source>
</evidence>
<dbReference type="GO" id="GO:0043093">
    <property type="term" value="P:FtsZ-dependent cytokinesis"/>
    <property type="evidence" value="ECO:0007669"/>
    <property type="project" value="UniProtKB-UniRule"/>
</dbReference>
<evidence type="ECO:0000256" key="3">
    <source>
        <dbReference type="ARBA" id="ARBA00022519"/>
    </source>
</evidence>
<dbReference type="UniPathway" id="UPA00219"/>
<evidence type="ECO:0000256" key="8">
    <source>
        <dbReference type="ARBA" id="ARBA00022801"/>
    </source>
</evidence>
<keyword evidence="4 16" id="KW-0132">Cell division</keyword>
<comment type="catalytic activity">
    <reaction evidence="16">
        <text>Preferential cleavage: (Ac)2-L-Lys-D-Ala-|-D-Ala. Also transpeptidation of peptidyl-alanyl moieties that are N-acyl substituents of D-alanine.</text>
        <dbReference type="EC" id="3.4.16.4"/>
    </reaction>
</comment>
<dbReference type="PANTHER" id="PTHR30627">
    <property type="entry name" value="PEPTIDOGLYCAN D,D-TRANSPEPTIDASE"/>
    <property type="match status" value="1"/>
</dbReference>
<dbReference type="Gene3D" id="3.30.450.330">
    <property type="match status" value="1"/>
</dbReference>
<evidence type="ECO:0000256" key="1">
    <source>
        <dbReference type="ARBA" id="ARBA00004370"/>
    </source>
</evidence>
<comment type="pathway">
    <text evidence="16">Cell wall biogenesis; peptidoglycan biosynthesis.</text>
</comment>
<evidence type="ECO:0000313" key="20">
    <source>
        <dbReference type="Proteomes" id="UP000183649"/>
    </source>
</evidence>
<dbReference type="InterPro" id="IPR001460">
    <property type="entry name" value="PCN-bd_Tpept"/>
</dbReference>
<keyword evidence="5 16" id="KW-0121">Carboxypeptidase</keyword>
<dbReference type="RefSeq" id="WP_055450033.1">
    <property type="nucleotide sequence ID" value="NZ_CYHF01000003.1"/>
</dbReference>
<dbReference type="GO" id="GO:0008360">
    <property type="term" value="P:regulation of cell shape"/>
    <property type="evidence" value="ECO:0007669"/>
    <property type="project" value="UniProtKB-KW"/>
</dbReference>
<dbReference type="Gene3D" id="3.90.1310.10">
    <property type="entry name" value="Penicillin-binding protein 2a (Domain 2)"/>
    <property type="match status" value="1"/>
</dbReference>
<evidence type="ECO:0000256" key="5">
    <source>
        <dbReference type="ARBA" id="ARBA00022645"/>
    </source>
</evidence>
<dbReference type="InterPro" id="IPR012338">
    <property type="entry name" value="Beta-lactam/transpept-like"/>
</dbReference>
<gene>
    <name evidence="16" type="primary">ftsI</name>
    <name evidence="19" type="ORF">Ga0061069_103244</name>
</gene>
<name>A0A0K6HY12_9BURK</name>
<feature type="active site" description="Acyl-ester intermediate" evidence="16">
    <location>
        <position position="307"/>
    </location>
</feature>
<dbReference type="Pfam" id="PF00905">
    <property type="entry name" value="Transpeptidase"/>
    <property type="match status" value="1"/>
</dbReference>
<reference evidence="20" key="1">
    <citation type="submission" date="2015-08" db="EMBL/GenBank/DDBJ databases">
        <authorList>
            <person name="Varghese N."/>
        </authorList>
    </citation>
    <scope>NUCLEOTIDE SEQUENCE [LARGE SCALE GENOMIC DNA]</scope>
    <source>
        <strain evidence="20">DSM 18181</strain>
    </source>
</reference>
<dbReference type="Gene3D" id="1.10.150.770">
    <property type="match status" value="1"/>
</dbReference>
<feature type="transmembrane region" description="Helical" evidence="16">
    <location>
        <begin position="415"/>
        <end position="437"/>
    </location>
</feature>
<accession>A0A0K6HY12</accession>
<comment type="function">
    <text evidence="16">Catalyzes cross-linking of the peptidoglycan cell wall at the division septum.</text>
</comment>
<keyword evidence="6 16" id="KW-0645">Protease</keyword>
<evidence type="ECO:0000256" key="10">
    <source>
        <dbReference type="ARBA" id="ARBA00022984"/>
    </source>
</evidence>
<dbReference type="InterPro" id="IPR050515">
    <property type="entry name" value="Beta-lactam/transpept"/>
</dbReference>
<proteinExistence type="inferred from homology"/>
<dbReference type="Proteomes" id="UP000183649">
    <property type="component" value="Unassembled WGS sequence"/>
</dbReference>
<keyword evidence="8 16" id="KW-0378">Hydrolase</keyword>
<dbReference type="AlphaFoldDB" id="A0A0K6HY12"/>